<evidence type="ECO:0000313" key="3">
    <source>
        <dbReference type="Proteomes" id="UP001597373"/>
    </source>
</evidence>
<evidence type="ECO:0000259" key="1">
    <source>
        <dbReference type="PROSITE" id="PS51186"/>
    </source>
</evidence>
<proteinExistence type="predicted"/>
<protein>
    <submittedName>
        <fullName evidence="2">GNAT family N-acetyltransferase</fullName>
        <ecNumber evidence="2">2.3.1.-</ecNumber>
    </submittedName>
</protein>
<accession>A0ABW5DJA3</accession>
<dbReference type="EMBL" id="JBHUIR010000045">
    <property type="protein sequence ID" value="MFD2260529.1"/>
    <property type="molecule type" value="Genomic_DNA"/>
</dbReference>
<dbReference type="EC" id="2.3.1.-" evidence="2"/>
<dbReference type="GO" id="GO:0016746">
    <property type="term" value="F:acyltransferase activity"/>
    <property type="evidence" value="ECO:0007669"/>
    <property type="project" value="UniProtKB-KW"/>
</dbReference>
<dbReference type="RefSeq" id="WP_345099549.1">
    <property type="nucleotide sequence ID" value="NZ_BAABGS010000065.1"/>
</dbReference>
<evidence type="ECO:0000313" key="2">
    <source>
        <dbReference type="EMBL" id="MFD2260529.1"/>
    </source>
</evidence>
<dbReference type="InterPro" id="IPR000182">
    <property type="entry name" value="GNAT_dom"/>
</dbReference>
<dbReference type="InterPro" id="IPR016181">
    <property type="entry name" value="Acyl_CoA_acyltransferase"/>
</dbReference>
<reference evidence="3" key="1">
    <citation type="journal article" date="2019" name="Int. J. Syst. Evol. Microbiol.">
        <title>The Global Catalogue of Microorganisms (GCM) 10K type strain sequencing project: providing services to taxonomists for standard genome sequencing and annotation.</title>
        <authorList>
            <consortium name="The Broad Institute Genomics Platform"/>
            <consortium name="The Broad Institute Genome Sequencing Center for Infectious Disease"/>
            <person name="Wu L."/>
            <person name="Ma J."/>
        </authorList>
    </citation>
    <scope>NUCLEOTIDE SEQUENCE [LARGE SCALE GENOMIC DNA]</scope>
    <source>
        <strain evidence="3">KCTC 23707</strain>
    </source>
</reference>
<dbReference type="CDD" id="cd04301">
    <property type="entry name" value="NAT_SF"/>
    <property type="match status" value="1"/>
</dbReference>
<dbReference type="Proteomes" id="UP001597373">
    <property type="component" value="Unassembled WGS sequence"/>
</dbReference>
<dbReference type="Pfam" id="PF24553">
    <property type="entry name" value="Rv0428c_C"/>
    <property type="match status" value="1"/>
</dbReference>
<dbReference type="SUPFAM" id="SSF55729">
    <property type="entry name" value="Acyl-CoA N-acyltransferases (Nat)"/>
    <property type="match status" value="1"/>
</dbReference>
<keyword evidence="2" id="KW-0808">Transferase</keyword>
<sequence length="254" mass="28218">MAGAGLANLADVRRIEAAGFRAWPAAAVHYDGTWMVRLTAGHPSGRLNSINPMDPHDCHRLDERIERLSRYFRENGRTPAFRLTPLSAPQIAARLDELGWVSRKQTTVMRLPLGNDALAGADDVTPVEEVERYVEASVFTHGNPPEIKPGLRRVVESIRADRGFFVLEQDGKPATSLLCVRDGDVVGLFDIATAEFARGRGNARRLIPAALKWAFTRGARQAYLQVEDANPAKELYRSLGFTDGYAYVYREPQD</sequence>
<comment type="caution">
    <text evidence="2">The sequence shown here is derived from an EMBL/GenBank/DDBJ whole genome shotgun (WGS) entry which is preliminary data.</text>
</comment>
<dbReference type="PROSITE" id="PS51186">
    <property type="entry name" value="GNAT"/>
    <property type="match status" value="1"/>
</dbReference>
<dbReference type="Gene3D" id="3.40.630.30">
    <property type="match status" value="1"/>
</dbReference>
<keyword evidence="2" id="KW-0012">Acyltransferase</keyword>
<dbReference type="InterPro" id="IPR056935">
    <property type="entry name" value="Rv0428c-like_C"/>
</dbReference>
<name>A0ABW5DJA3_9HYPH</name>
<gene>
    <name evidence="2" type="ORF">ACFSMZ_12240</name>
</gene>
<organism evidence="2 3">
    <name type="scientific">Chelativorans composti</name>
    <dbReference type="NCBI Taxonomy" id="768533"/>
    <lineage>
        <taxon>Bacteria</taxon>
        <taxon>Pseudomonadati</taxon>
        <taxon>Pseudomonadota</taxon>
        <taxon>Alphaproteobacteria</taxon>
        <taxon>Hyphomicrobiales</taxon>
        <taxon>Phyllobacteriaceae</taxon>
        <taxon>Chelativorans</taxon>
    </lineage>
</organism>
<feature type="domain" description="N-acetyltransferase" evidence="1">
    <location>
        <begin position="122"/>
        <end position="254"/>
    </location>
</feature>
<keyword evidence="3" id="KW-1185">Reference proteome</keyword>